<dbReference type="Gene3D" id="1.10.8.60">
    <property type="match status" value="1"/>
</dbReference>
<feature type="region of interest" description="Disordered" evidence="12">
    <location>
        <begin position="88"/>
        <end position="107"/>
    </location>
</feature>
<dbReference type="SUPFAM" id="SSF52540">
    <property type="entry name" value="P-loop containing nucleoside triphosphate hydrolases"/>
    <property type="match status" value="1"/>
</dbReference>
<gene>
    <name evidence="8 15" type="primary">dnaA</name>
    <name evidence="15" type="ORF">J3U88_05390</name>
</gene>
<dbReference type="InterPro" id="IPR027417">
    <property type="entry name" value="P-loop_NTPase"/>
</dbReference>
<dbReference type="InterPro" id="IPR013317">
    <property type="entry name" value="DnaA_dom"/>
</dbReference>
<dbReference type="InterPro" id="IPR010921">
    <property type="entry name" value="Trp_repressor/repl_initiator"/>
</dbReference>
<evidence type="ECO:0000256" key="6">
    <source>
        <dbReference type="ARBA" id="ARBA00023121"/>
    </source>
</evidence>
<evidence type="ECO:0000259" key="14">
    <source>
        <dbReference type="SMART" id="SM00760"/>
    </source>
</evidence>
<keyword evidence="16" id="KW-1185">Reference proteome</keyword>
<evidence type="ECO:0000256" key="8">
    <source>
        <dbReference type="HAMAP-Rule" id="MF_00377"/>
    </source>
</evidence>
<keyword evidence="5 8" id="KW-0067">ATP-binding</keyword>
<evidence type="ECO:0000256" key="4">
    <source>
        <dbReference type="ARBA" id="ARBA00022741"/>
    </source>
</evidence>
<keyword evidence="3 8" id="KW-0235">DNA replication</keyword>
<dbReference type="InterPro" id="IPR038454">
    <property type="entry name" value="DnaA_N_sf"/>
</dbReference>
<dbReference type="InterPro" id="IPR020591">
    <property type="entry name" value="Chromosome_initiator_DnaA-like"/>
</dbReference>
<dbReference type="NCBIfam" id="TIGR00362">
    <property type="entry name" value="DnaA"/>
    <property type="match status" value="1"/>
</dbReference>
<feature type="binding site" evidence="8">
    <location>
        <position position="159"/>
    </location>
    <ligand>
        <name>ATP</name>
        <dbReference type="ChEBI" id="CHEBI:30616"/>
    </ligand>
</feature>
<dbReference type="SUPFAM" id="SSF48295">
    <property type="entry name" value="TrpR-like"/>
    <property type="match status" value="1"/>
</dbReference>
<organism evidence="15 16">
    <name type="scientific">Acanthopleuribacter pedis</name>
    <dbReference type="NCBI Taxonomy" id="442870"/>
    <lineage>
        <taxon>Bacteria</taxon>
        <taxon>Pseudomonadati</taxon>
        <taxon>Acidobacteriota</taxon>
        <taxon>Holophagae</taxon>
        <taxon>Acanthopleuribacterales</taxon>
        <taxon>Acanthopleuribacteraceae</taxon>
        <taxon>Acanthopleuribacter</taxon>
    </lineage>
</organism>
<dbReference type="InterPro" id="IPR001957">
    <property type="entry name" value="Chromosome_initiator_DnaA"/>
</dbReference>
<dbReference type="PANTHER" id="PTHR30050:SF2">
    <property type="entry name" value="CHROMOSOMAL REPLICATION INITIATOR PROTEIN DNAA"/>
    <property type="match status" value="1"/>
</dbReference>
<feature type="binding site" evidence="8">
    <location>
        <position position="157"/>
    </location>
    <ligand>
        <name>ATP</name>
        <dbReference type="ChEBI" id="CHEBI:30616"/>
    </ligand>
</feature>
<dbReference type="GO" id="GO:0005524">
    <property type="term" value="F:ATP binding"/>
    <property type="evidence" value="ECO:0007669"/>
    <property type="project" value="UniProtKB-UniRule"/>
</dbReference>
<dbReference type="HAMAP" id="MF_00377">
    <property type="entry name" value="DnaA_bact"/>
    <property type="match status" value="1"/>
</dbReference>
<dbReference type="Pfam" id="PF08299">
    <property type="entry name" value="Bac_DnaA_C"/>
    <property type="match status" value="1"/>
</dbReference>
<feature type="region of interest" description="Domain III, AAA+ region" evidence="8">
    <location>
        <begin position="111"/>
        <end position="327"/>
    </location>
</feature>
<sequence length="446" mass="51362">MLSLWNKVLSCLEERLPTEQIDEWLRPTKILSQTKNEIQIKVPNDIFIDWIQENYLEDIYSVLKSLGLPDCKVNFLNQAEAKQLESLLRKNDSEDQNEEVNGSHDKKEHVRLNPKYKFELFVVGSSNQFAHAASLAVAEAPSASYNPLYLYGPSGLGKTHLLHAIGHRLIETRPDLNICYTTCEEFTNQFINSIRYNKSEAFRGRYRTVDVLLIDDIQFLSGKMQTQEEFFHTFNALFEQQKQIILSSDCAPSEIPKLESRLTSRFNWGLIADIQPPALETRIAILKKKAEAERVFLQDDVVLYLATKVKTNVRELEGALIKLMAYASLSNRKIDLDLVETCLRNYVRDEPTQVSCEKIQRFIADHYKIQTKDLLSKNNSKRIAQPRQIAMYLTRQLTSMSLPEIGSAFGNKHHSTVLYSVQKITKKMKESNEYHQMITGFTKSLT</sequence>
<dbReference type="AlphaFoldDB" id="A0A8J7Q013"/>
<dbReference type="FunFam" id="3.40.50.300:FF:000668">
    <property type="entry name" value="Chromosomal replication initiator protein DnaA"/>
    <property type="match status" value="1"/>
</dbReference>
<feature type="domain" description="Chromosomal replication initiator DnaA C-terminal" evidence="14">
    <location>
        <begin position="355"/>
        <end position="424"/>
    </location>
</feature>
<name>A0A8J7Q013_9BACT</name>
<dbReference type="Pfam" id="PF00308">
    <property type="entry name" value="Bac_DnaA"/>
    <property type="match status" value="1"/>
</dbReference>
<reference evidence="15" key="1">
    <citation type="submission" date="2021-03" db="EMBL/GenBank/DDBJ databases">
        <authorList>
            <person name="Wang G."/>
        </authorList>
    </citation>
    <scope>NUCLEOTIDE SEQUENCE</scope>
    <source>
        <strain evidence="15">KCTC 12899</strain>
    </source>
</reference>
<dbReference type="CDD" id="cd06571">
    <property type="entry name" value="Bac_DnaA_C"/>
    <property type="match status" value="1"/>
</dbReference>
<evidence type="ECO:0000259" key="13">
    <source>
        <dbReference type="SMART" id="SM00382"/>
    </source>
</evidence>
<dbReference type="GO" id="GO:0006275">
    <property type="term" value="P:regulation of DNA replication"/>
    <property type="evidence" value="ECO:0007669"/>
    <property type="project" value="UniProtKB-UniRule"/>
</dbReference>
<dbReference type="GO" id="GO:0003688">
    <property type="term" value="F:DNA replication origin binding"/>
    <property type="evidence" value="ECO:0007669"/>
    <property type="project" value="UniProtKB-UniRule"/>
</dbReference>
<evidence type="ECO:0000256" key="7">
    <source>
        <dbReference type="ARBA" id="ARBA00023125"/>
    </source>
</evidence>
<keyword evidence="6 8" id="KW-0446">Lipid-binding</keyword>
<evidence type="ECO:0000256" key="10">
    <source>
        <dbReference type="RuleBase" id="RU000577"/>
    </source>
</evidence>
<accession>A0A8J7Q013</accession>
<dbReference type="GO" id="GO:0008289">
    <property type="term" value="F:lipid binding"/>
    <property type="evidence" value="ECO:0007669"/>
    <property type="project" value="UniProtKB-KW"/>
</dbReference>
<proteinExistence type="inferred from homology"/>
<dbReference type="InterPro" id="IPR003593">
    <property type="entry name" value="AAA+_ATPase"/>
</dbReference>
<comment type="caution">
    <text evidence="15">The sequence shown here is derived from an EMBL/GenBank/DDBJ whole genome shotgun (WGS) entry which is preliminary data.</text>
</comment>
<dbReference type="GO" id="GO:0005886">
    <property type="term" value="C:plasma membrane"/>
    <property type="evidence" value="ECO:0007669"/>
    <property type="project" value="TreeGrafter"/>
</dbReference>
<evidence type="ECO:0000256" key="9">
    <source>
        <dbReference type="NCBIfam" id="TIGR00362"/>
    </source>
</evidence>
<dbReference type="Gene3D" id="3.40.50.300">
    <property type="entry name" value="P-loop containing nucleotide triphosphate hydrolases"/>
    <property type="match status" value="1"/>
</dbReference>
<feature type="region of interest" description="Domain IV, binds dsDNA" evidence="8">
    <location>
        <begin position="328"/>
        <end position="446"/>
    </location>
</feature>
<evidence type="ECO:0000256" key="1">
    <source>
        <dbReference type="ARBA" id="ARBA00006583"/>
    </source>
</evidence>
<comment type="subcellular location">
    <subcellularLocation>
        <location evidence="8">Cytoplasm</location>
    </subcellularLocation>
</comment>
<feature type="region of interest" description="Domain I, interacts with DnaA modulators" evidence="8">
    <location>
        <begin position="1"/>
        <end position="80"/>
    </location>
</feature>
<evidence type="ECO:0000256" key="12">
    <source>
        <dbReference type="SAM" id="MobiDB-lite"/>
    </source>
</evidence>
<keyword evidence="4 8" id="KW-0547">Nucleotide-binding</keyword>
<dbReference type="EMBL" id="JAFREP010000004">
    <property type="protein sequence ID" value="MBO1317887.1"/>
    <property type="molecule type" value="Genomic_DNA"/>
</dbReference>
<dbReference type="SMART" id="SM00382">
    <property type="entry name" value="AAA"/>
    <property type="match status" value="1"/>
</dbReference>
<comment type="function">
    <text evidence="8 10">Plays an essential role in the initiation and regulation of chromosomal replication. ATP-DnaA binds to the origin of replication (oriC) to initiate formation of the DNA replication initiation complex once per cell cycle. Binds the DnaA box (a 9 base pair repeat at the origin) and separates the double-stranded (ds)DNA. Forms a right-handed helical filament on oriC DNA; dsDNA binds to the exterior of the filament while single-stranded (ss)DNA is stabiized in the filament's interior. The ATP-DnaA-oriC complex binds and stabilizes one strand of the AT-rich DNA unwinding element (DUE), permitting loading of DNA polymerase. After initiation quickly degrades to an ADP-DnaA complex that is not apt for DNA replication. Binds acidic phospholipids.</text>
</comment>
<dbReference type="InterPro" id="IPR018312">
    <property type="entry name" value="Chromosome_initiator_DnaA_CS"/>
</dbReference>
<dbReference type="PRINTS" id="PR00051">
    <property type="entry name" value="DNAA"/>
</dbReference>
<dbReference type="Proteomes" id="UP000664417">
    <property type="component" value="Unassembled WGS sequence"/>
</dbReference>
<dbReference type="FunFam" id="1.10.8.60:FF:000003">
    <property type="entry name" value="Chromosomal replication initiator protein DnaA"/>
    <property type="match status" value="1"/>
</dbReference>
<dbReference type="GO" id="GO:0005737">
    <property type="term" value="C:cytoplasm"/>
    <property type="evidence" value="ECO:0007669"/>
    <property type="project" value="UniProtKB-SubCell"/>
</dbReference>
<dbReference type="GO" id="GO:0006270">
    <property type="term" value="P:DNA replication initiation"/>
    <property type="evidence" value="ECO:0007669"/>
    <property type="project" value="UniProtKB-UniRule"/>
</dbReference>
<keyword evidence="2 8" id="KW-0963">Cytoplasm</keyword>
<comment type="domain">
    <text evidence="8">Domain I is involved in oligomerization and binding regulators, domain II is flexibile and of varying length in different bacteria, domain III forms the AAA+ region, while domain IV binds dsDNA.</text>
</comment>
<feature type="domain" description="AAA+ ATPase" evidence="13">
    <location>
        <begin position="144"/>
        <end position="272"/>
    </location>
</feature>
<dbReference type="InterPro" id="IPR024633">
    <property type="entry name" value="DnaA_N_dom"/>
</dbReference>
<dbReference type="RefSeq" id="WP_207857380.1">
    <property type="nucleotide sequence ID" value="NZ_JAFREP010000004.1"/>
</dbReference>
<dbReference type="PROSITE" id="PS01008">
    <property type="entry name" value="DNAA"/>
    <property type="match status" value="1"/>
</dbReference>
<evidence type="ECO:0000313" key="15">
    <source>
        <dbReference type="EMBL" id="MBO1317887.1"/>
    </source>
</evidence>
<comment type="subunit">
    <text evidence="8">Oligomerizes as a right-handed, spiral filament on DNA at oriC.</text>
</comment>
<feature type="binding site" evidence="8">
    <location>
        <position position="155"/>
    </location>
    <ligand>
        <name>ATP</name>
        <dbReference type="ChEBI" id="CHEBI:30616"/>
    </ligand>
</feature>
<dbReference type="Gene3D" id="3.30.300.180">
    <property type="match status" value="1"/>
</dbReference>
<comment type="caution">
    <text evidence="8">Lacks conserved residue(s) required for the propagation of feature annotation.</text>
</comment>
<dbReference type="SMART" id="SM00760">
    <property type="entry name" value="Bac_DnaA_C"/>
    <property type="match status" value="1"/>
</dbReference>
<evidence type="ECO:0000313" key="16">
    <source>
        <dbReference type="Proteomes" id="UP000664417"/>
    </source>
</evidence>
<dbReference type="InterPro" id="IPR013159">
    <property type="entry name" value="DnaA_C"/>
</dbReference>
<evidence type="ECO:0000256" key="3">
    <source>
        <dbReference type="ARBA" id="ARBA00022705"/>
    </source>
</evidence>
<keyword evidence="7 8" id="KW-0238">DNA-binding</keyword>
<evidence type="ECO:0000256" key="5">
    <source>
        <dbReference type="ARBA" id="ARBA00022840"/>
    </source>
</evidence>
<comment type="similarity">
    <text evidence="1 8 11">Belongs to the DnaA family.</text>
</comment>
<dbReference type="PANTHER" id="PTHR30050">
    <property type="entry name" value="CHROMOSOMAL REPLICATION INITIATOR PROTEIN DNAA"/>
    <property type="match status" value="1"/>
</dbReference>
<dbReference type="Gene3D" id="1.10.1750.10">
    <property type="match status" value="1"/>
</dbReference>
<protein>
    <recommendedName>
        <fullName evidence="8 9">Chromosomal replication initiator protein DnaA</fullName>
    </recommendedName>
</protein>
<feature type="binding site" evidence="8">
    <location>
        <position position="158"/>
    </location>
    <ligand>
        <name>ATP</name>
        <dbReference type="ChEBI" id="CHEBI:30616"/>
    </ligand>
</feature>
<evidence type="ECO:0000256" key="2">
    <source>
        <dbReference type="ARBA" id="ARBA00022490"/>
    </source>
</evidence>
<dbReference type="Pfam" id="PF11638">
    <property type="entry name" value="DnaA_N"/>
    <property type="match status" value="1"/>
</dbReference>
<evidence type="ECO:0000256" key="11">
    <source>
        <dbReference type="RuleBase" id="RU004227"/>
    </source>
</evidence>
<dbReference type="CDD" id="cd00009">
    <property type="entry name" value="AAA"/>
    <property type="match status" value="1"/>
</dbReference>